<dbReference type="UniPathway" id="UPA00031">
    <property type="reaction ID" value="UER00012"/>
</dbReference>
<dbReference type="PANTHER" id="PTHR43643">
    <property type="entry name" value="HISTIDINOL-PHOSPHATE AMINOTRANSFERASE 2"/>
    <property type="match status" value="1"/>
</dbReference>
<keyword evidence="11" id="KW-1185">Reference proteome</keyword>
<dbReference type="GO" id="GO:0000105">
    <property type="term" value="P:L-histidine biosynthetic process"/>
    <property type="evidence" value="ECO:0007669"/>
    <property type="project" value="UniProtKB-UniRule"/>
</dbReference>
<evidence type="ECO:0000259" key="9">
    <source>
        <dbReference type="Pfam" id="PF00155"/>
    </source>
</evidence>
<dbReference type="GO" id="GO:0004400">
    <property type="term" value="F:histidinol-phosphate transaminase activity"/>
    <property type="evidence" value="ECO:0007669"/>
    <property type="project" value="UniProtKB-UniRule"/>
</dbReference>
<keyword evidence="4 8" id="KW-0032">Aminotransferase</keyword>
<feature type="domain" description="Aminotransferase class I/classII large" evidence="9">
    <location>
        <begin position="26"/>
        <end position="347"/>
    </location>
</feature>
<gene>
    <name evidence="8" type="primary">hisC</name>
    <name evidence="10" type="ORF">SAMN02745823_00972</name>
</gene>
<dbReference type="InterPro" id="IPR015421">
    <property type="entry name" value="PyrdxlP-dep_Trfase_major"/>
</dbReference>
<evidence type="ECO:0000313" key="10">
    <source>
        <dbReference type="EMBL" id="SHH77649.1"/>
    </source>
</evidence>
<dbReference type="Proteomes" id="UP000183995">
    <property type="component" value="Unassembled WGS sequence"/>
</dbReference>
<dbReference type="Pfam" id="PF00155">
    <property type="entry name" value="Aminotran_1_2"/>
    <property type="match status" value="1"/>
</dbReference>
<dbReference type="InterPro" id="IPR004839">
    <property type="entry name" value="Aminotransferase_I/II_large"/>
</dbReference>
<dbReference type="Gene3D" id="3.40.640.10">
    <property type="entry name" value="Type I PLP-dependent aspartate aminotransferase-like (Major domain)"/>
    <property type="match status" value="1"/>
</dbReference>
<keyword evidence="6 8" id="KW-0663">Pyridoxal phosphate</keyword>
<dbReference type="EMBL" id="FQXV01000002">
    <property type="protein sequence ID" value="SHH77649.1"/>
    <property type="molecule type" value="Genomic_DNA"/>
</dbReference>
<dbReference type="EC" id="2.6.1.9" evidence="8"/>
<evidence type="ECO:0000256" key="3">
    <source>
        <dbReference type="ARBA" id="ARBA00011738"/>
    </source>
</evidence>
<comment type="cofactor">
    <cofactor evidence="1 8">
        <name>pyridoxal 5'-phosphate</name>
        <dbReference type="ChEBI" id="CHEBI:597326"/>
    </cofactor>
</comment>
<comment type="catalytic activity">
    <reaction evidence="7 8">
        <text>L-histidinol phosphate + 2-oxoglutarate = 3-(imidazol-4-yl)-2-oxopropyl phosphate + L-glutamate</text>
        <dbReference type="Rhea" id="RHEA:23744"/>
        <dbReference type="ChEBI" id="CHEBI:16810"/>
        <dbReference type="ChEBI" id="CHEBI:29985"/>
        <dbReference type="ChEBI" id="CHEBI:57766"/>
        <dbReference type="ChEBI" id="CHEBI:57980"/>
        <dbReference type="EC" id="2.6.1.9"/>
    </reaction>
</comment>
<keyword evidence="5 8" id="KW-0808">Transferase</keyword>
<comment type="pathway">
    <text evidence="2 8">Amino-acid biosynthesis; L-histidine biosynthesis; L-histidine from 5-phospho-alpha-D-ribose 1-diphosphate: step 7/9.</text>
</comment>
<dbReference type="HAMAP" id="MF_01023">
    <property type="entry name" value="HisC_aminotrans_2"/>
    <property type="match status" value="1"/>
</dbReference>
<dbReference type="InterPro" id="IPR015422">
    <property type="entry name" value="PyrdxlP-dep_Trfase_small"/>
</dbReference>
<evidence type="ECO:0000313" key="11">
    <source>
        <dbReference type="Proteomes" id="UP000183995"/>
    </source>
</evidence>
<dbReference type="PANTHER" id="PTHR43643:SF3">
    <property type="entry name" value="HISTIDINOL-PHOSPHATE AMINOTRANSFERASE"/>
    <property type="match status" value="1"/>
</dbReference>
<evidence type="ECO:0000256" key="7">
    <source>
        <dbReference type="ARBA" id="ARBA00047481"/>
    </source>
</evidence>
<dbReference type="InterPro" id="IPR015424">
    <property type="entry name" value="PyrdxlP-dep_Trfase"/>
</dbReference>
<evidence type="ECO:0000256" key="5">
    <source>
        <dbReference type="ARBA" id="ARBA00022679"/>
    </source>
</evidence>
<dbReference type="Gene3D" id="3.90.1150.10">
    <property type="entry name" value="Aspartate Aminotransferase, domain 1"/>
    <property type="match status" value="1"/>
</dbReference>
<evidence type="ECO:0000256" key="2">
    <source>
        <dbReference type="ARBA" id="ARBA00005011"/>
    </source>
</evidence>
<keyword evidence="8" id="KW-0368">Histidine biosynthesis</keyword>
<dbReference type="GO" id="GO:0030170">
    <property type="term" value="F:pyridoxal phosphate binding"/>
    <property type="evidence" value="ECO:0007669"/>
    <property type="project" value="InterPro"/>
</dbReference>
<dbReference type="CDD" id="cd00609">
    <property type="entry name" value="AAT_like"/>
    <property type="match status" value="1"/>
</dbReference>
<dbReference type="PROSITE" id="PS00599">
    <property type="entry name" value="AA_TRANSFER_CLASS_2"/>
    <property type="match status" value="1"/>
</dbReference>
<reference evidence="10 11" key="1">
    <citation type="submission" date="2016-11" db="EMBL/GenBank/DDBJ databases">
        <authorList>
            <person name="Jaros S."/>
            <person name="Januszkiewicz K."/>
            <person name="Wedrychowicz H."/>
        </authorList>
    </citation>
    <scope>NUCLEOTIDE SEQUENCE [LARGE SCALE GENOMIC DNA]</scope>
    <source>
        <strain evidence="10 11">DSM 10068</strain>
    </source>
</reference>
<dbReference type="RefSeq" id="WP_073076522.1">
    <property type="nucleotide sequence ID" value="NZ_FQXV01000002.1"/>
</dbReference>
<protein>
    <recommendedName>
        <fullName evidence="8">Histidinol-phosphate aminotransferase</fullName>
        <ecNumber evidence="8">2.6.1.9</ecNumber>
    </recommendedName>
    <alternativeName>
        <fullName evidence="8">Imidazole acetol-phosphate transaminase</fullName>
    </alternativeName>
</protein>
<dbReference type="NCBIfam" id="TIGR01141">
    <property type="entry name" value="hisC"/>
    <property type="match status" value="1"/>
</dbReference>
<feature type="modified residue" description="N6-(pyridoxal phosphate)lysine" evidence="8">
    <location>
        <position position="210"/>
    </location>
</feature>
<evidence type="ECO:0000256" key="4">
    <source>
        <dbReference type="ARBA" id="ARBA00022576"/>
    </source>
</evidence>
<dbReference type="InterPro" id="IPR005861">
    <property type="entry name" value="HisP_aminotrans"/>
</dbReference>
<dbReference type="AlphaFoldDB" id="A0A1M5VQW8"/>
<dbReference type="OrthoDB" id="9813612at2"/>
<proteinExistence type="inferred from homology"/>
<dbReference type="InterPro" id="IPR050106">
    <property type="entry name" value="HistidinolP_aminotransfase"/>
</dbReference>
<evidence type="ECO:0000256" key="1">
    <source>
        <dbReference type="ARBA" id="ARBA00001933"/>
    </source>
</evidence>
<dbReference type="InterPro" id="IPR001917">
    <property type="entry name" value="Aminotrans_II_pyridoxalP_BS"/>
</dbReference>
<dbReference type="STRING" id="1123282.SAMN02745823_00972"/>
<comment type="subunit">
    <text evidence="3 8">Homodimer.</text>
</comment>
<sequence>MSRFLTDRYKGLTPYVPGEQPADMTYIKLNTNESPYPPSPKVLEALDKTAVDRLNLYPDPTGARLREKAAALYGLKPDNVFLANGSDEALAFAFMAFCDDRRQAVFPDITYGFYPVYCALFNIPCIQIPLREDFTLRSEDYFGINKNIIIPNPNAPTGLALPLGDIEQMLQTNPGHVVLVDEAYVDFGGRSAVGLVGRYENLLVVHTFSKSRSMAGARLGFVFGNAALIRDIDMMRYSFNSYNVNRLTLLAGEAALSDAAYYKDMQQKIVAARDKAASGLKALGFAMTDSKANFLFVRHPDIAGGALYKALREKGILVRHFDKPRISDYLRITVGTPEQMDTLIAALRTILENRNNLRTP</sequence>
<comment type="similarity">
    <text evidence="8">Belongs to the class-II pyridoxal-phosphate-dependent aminotransferase family. Histidinol-phosphate aminotransferase subfamily.</text>
</comment>
<keyword evidence="8" id="KW-0028">Amino-acid biosynthesis</keyword>
<evidence type="ECO:0000256" key="6">
    <source>
        <dbReference type="ARBA" id="ARBA00022898"/>
    </source>
</evidence>
<accession>A0A1M5VQW8</accession>
<evidence type="ECO:0000256" key="8">
    <source>
        <dbReference type="HAMAP-Rule" id="MF_01023"/>
    </source>
</evidence>
<name>A0A1M5VQW8_9FIRM</name>
<organism evidence="10 11">
    <name type="scientific">Sporobacter termitidis DSM 10068</name>
    <dbReference type="NCBI Taxonomy" id="1123282"/>
    <lineage>
        <taxon>Bacteria</taxon>
        <taxon>Bacillati</taxon>
        <taxon>Bacillota</taxon>
        <taxon>Clostridia</taxon>
        <taxon>Eubacteriales</taxon>
        <taxon>Oscillospiraceae</taxon>
        <taxon>Sporobacter</taxon>
    </lineage>
</organism>
<dbReference type="SUPFAM" id="SSF53383">
    <property type="entry name" value="PLP-dependent transferases"/>
    <property type="match status" value="1"/>
</dbReference>